<keyword evidence="3" id="KW-1185">Reference proteome</keyword>
<feature type="signal peptide" evidence="1">
    <location>
        <begin position="1"/>
        <end position="21"/>
    </location>
</feature>
<reference evidence="2 3" key="1">
    <citation type="submission" date="2018-05" db="EMBL/GenBank/DDBJ databases">
        <title>Genomic Encyclopedia of Archaeal and Bacterial Type Strains, Phase II (KMG-II): from individual species to whole genera.</title>
        <authorList>
            <person name="Goeker M."/>
        </authorList>
    </citation>
    <scope>NUCLEOTIDE SEQUENCE [LARGE SCALE GENOMIC DNA]</scope>
    <source>
        <strain evidence="2 3">DSM 22637</strain>
    </source>
</reference>
<dbReference type="EMBL" id="QGGP01000002">
    <property type="protein sequence ID" value="PWK19609.1"/>
    <property type="molecule type" value="Genomic_DNA"/>
</dbReference>
<accession>A0A316DR05</accession>
<sequence>MKSKIILFCFTFLFLTGVSFAQKDAPKSIISQDVSISKYHDRKELEQMQKGALLGLYNERIEIIVKILPYIAFATKPGVTMSTFGIPDTKENRNALDDQIDATSNYFQSTMDFQNKILPYSDRANLIAAILFYEETLKALHIYSENNRF</sequence>
<organism evidence="2 3">
    <name type="scientific">Xanthomarina spongicola</name>
    <dbReference type="NCBI Taxonomy" id="570520"/>
    <lineage>
        <taxon>Bacteria</taxon>
        <taxon>Pseudomonadati</taxon>
        <taxon>Bacteroidota</taxon>
        <taxon>Flavobacteriia</taxon>
        <taxon>Flavobacteriales</taxon>
        <taxon>Flavobacteriaceae</taxon>
        <taxon>Xanthomarina</taxon>
    </lineage>
</organism>
<protein>
    <submittedName>
        <fullName evidence="2">Uncharacterized protein</fullName>
    </submittedName>
</protein>
<evidence type="ECO:0000313" key="3">
    <source>
        <dbReference type="Proteomes" id="UP000245430"/>
    </source>
</evidence>
<dbReference type="OrthoDB" id="1161684at2"/>
<dbReference type="Proteomes" id="UP000245430">
    <property type="component" value="Unassembled WGS sequence"/>
</dbReference>
<evidence type="ECO:0000313" key="2">
    <source>
        <dbReference type="EMBL" id="PWK19609.1"/>
    </source>
</evidence>
<comment type="caution">
    <text evidence="2">The sequence shown here is derived from an EMBL/GenBank/DDBJ whole genome shotgun (WGS) entry which is preliminary data.</text>
</comment>
<dbReference type="RefSeq" id="WP_109681501.1">
    <property type="nucleotide sequence ID" value="NZ_QGGP01000002.1"/>
</dbReference>
<dbReference type="AlphaFoldDB" id="A0A316DR05"/>
<keyword evidence="1" id="KW-0732">Signal</keyword>
<feature type="chain" id="PRO_5016353145" evidence="1">
    <location>
        <begin position="22"/>
        <end position="149"/>
    </location>
</feature>
<evidence type="ECO:0000256" key="1">
    <source>
        <dbReference type="SAM" id="SignalP"/>
    </source>
</evidence>
<proteinExistence type="predicted"/>
<gene>
    <name evidence="2" type="ORF">LX78_00957</name>
</gene>
<name>A0A316DR05_9FLAO</name>